<evidence type="ECO:0000256" key="5">
    <source>
        <dbReference type="SAM" id="Phobius"/>
    </source>
</evidence>
<feature type="transmembrane region" description="Helical" evidence="5">
    <location>
        <begin position="86"/>
        <end position="113"/>
    </location>
</feature>
<feature type="transmembrane region" description="Helical" evidence="5">
    <location>
        <begin position="270"/>
        <end position="295"/>
    </location>
</feature>
<keyword evidence="7" id="KW-0547">Nucleotide-binding</keyword>
<dbReference type="AlphaFoldDB" id="A0A936Z814"/>
<organism evidence="7 8">
    <name type="scientific">Microvirga aerilata</name>
    <dbReference type="NCBI Taxonomy" id="670292"/>
    <lineage>
        <taxon>Bacteria</taxon>
        <taxon>Pseudomonadati</taxon>
        <taxon>Pseudomonadota</taxon>
        <taxon>Alphaproteobacteria</taxon>
        <taxon>Hyphomicrobiales</taxon>
        <taxon>Methylobacteriaceae</taxon>
        <taxon>Microvirga</taxon>
    </lineage>
</organism>
<dbReference type="InterPro" id="IPR039421">
    <property type="entry name" value="Type_1_exporter"/>
</dbReference>
<dbReference type="SUPFAM" id="SSF52540">
    <property type="entry name" value="P-loop containing nucleoside triphosphate hydrolases"/>
    <property type="match status" value="1"/>
</dbReference>
<dbReference type="GO" id="GO:0140359">
    <property type="term" value="F:ABC-type transporter activity"/>
    <property type="evidence" value="ECO:0007669"/>
    <property type="project" value="InterPro"/>
</dbReference>
<feature type="domain" description="ABC transmembrane type-1" evidence="6">
    <location>
        <begin position="18"/>
        <end position="313"/>
    </location>
</feature>
<keyword evidence="8" id="KW-1185">Reference proteome</keyword>
<dbReference type="PANTHER" id="PTHR24221:SF654">
    <property type="entry name" value="ATP-BINDING CASSETTE SUB-FAMILY B MEMBER 6"/>
    <property type="match status" value="1"/>
</dbReference>
<evidence type="ECO:0000256" key="2">
    <source>
        <dbReference type="ARBA" id="ARBA00022692"/>
    </source>
</evidence>
<protein>
    <submittedName>
        <fullName evidence="7">ABC transporter ATP-binding protein/permease</fullName>
    </submittedName>
</protein>
<proteinExistence type="predicted"/>
<keyword evidence="7" id="KW-0067">ATP-binding</keyword>
<dbReference type="PANTHER" id="PTHR24221">
    <property type="entry name" value="ATP-BINDING CASSETTE SUB-FAMILY B"/>
    <property type="match status" value="1"/>
</dbReference>
<dbReference type="Gene3D" id="3.40.50.300">
    <property type="entry name" value="P-loop containing nucleotide triphosphate hydrolases"/>
    <property type="match status" value="2"/>
</dbReference>
<dbReference type="Pfam" id="PF00664">
    <property type="entry name" value="ABC_membrane"/>
    <property type="match status" value="1"/>
</dbReference>
<sequence length="844" mass="90410">MERDPLRLAWKTSPVRHLAGFLLLALTGLLILGGLDLIRILVDRATGGAGGWTAPAAFLRIAISPPAGPWPEPLVLFPGFMLQPEAFAIASVASVLVVPLLIGLILVALEWLAIGIGLRMLTRTQTTALDAILKAPSSSHEDIAMVTALAARGLARENGVLGSSLLVPVKLGGMIGLACAYVFVMHWYLGAALALVLVLGAVVSARRSLLRFDATAARHREGEEAGEVLAELEHRIPALRAHGTGPYERDRVRNALARGHRPVMKREYRLALAESASAAVLMIAPLAVLALGAWFSQTRPVTAGTVASCVLAAALAAHGTREVVQWHRLITRARALLIDLGQGLAPLKLRAAIKGKAALPDNGALVAQGVSAYDPASGARVAAVNLNLAFPSHIALVGDRDAGPRLLAALMSGQLQPSTGRLTFGGIDLAAADPVERSQRIAVAGDTVLIDGTLKDNLLYGCSAPAPERDHRLSEAITVAGLERLTHARGLTGTIDLQREPKLAAAIVEARRAVQAALVTEGLDRFVDPFSAERYNRYATVGENLLFGKAIGDAFQEDGLSSHPFVRAVLEANELTKPLARMGLSIATSMIEIFADIPDGHPLFERFSFFSAADRAYFQDLVERKNEQRRSAQTARDQARLIGLALRYSESRHRLGLLDEAMEERILVARADFARMLPVSLKPAIEFYDEARFCAAASVQDNLLFGRIATDQAGALEAVQGVTRRVLTQRGLDGEVSRIGLDTPIDAQGDDLTLTEIAAVDLVRCLVRRPSILVVQRALEGLPGPAADRLVANLRRVLVGRGLILLTPAISPAMDQPSFDAVIHFERGEPVLDRRTVKREVLSA</sequence>
<gene>
    <name evidence="7" type="ORF">JKG68_09185</name>
</gene>
<comment type="caution">
    <text evidence="7">The sequence shown here is derived from an EMBL/GenBank/DDBJ whole genome shotgun (WGS) entry which is preliminary data.</text>
</comment>
<dbReference type="InterPro" id="IPR036640">
    <property type="entry name" value="ABC1_TM_sf"/>
</dbReference>
<dbReference type="Gene3D" id="1.20.1560.10">
    <property type="entry name" value="ABC transporter type 1, transmembrane domain"/>
    <property type="match status" value="1"/>
</dbReference>
<dbReference type="EMBL" id="JAEQMY010000010">
    <property type="protein sequence ID" value="MBL0404137.1"/>
    <property type="molecule type" value="Genomic_DNA"/>
</dbReference>
<evidence type="ECO:0000256" key="4">
    <source>
        <dbReference type="ARBA" id="ARBA00023136"/>
    </source>
</evidence>
<comment type="subcellular location">
    <subcellularLocation>
        <location evidence="1">Cell membrane</location>
        <topology evidence="1">Multi-pass membrane protein</topology>
    </subcellularLocation>
</comment>
<dbReference type="PROSITE" id="PS50929">
    <property type="entry name" value="ABC_TM1F"/>
    <property type="match status" value="1"/>
</dbReference>
<keyword evidence="2 5" id="KW-0812">Transmembrane</keyword>
<dbReference type="GO" id="GO:0005886">
    <property type="term" value="C:plasma membrane"/>
    <property type="evidence" value="ECO:0007669"/>
    <property type="project" value="UniProtKB-SubCell"/>
</dbReference>
<feature type="transmembrane region" description="Helical" evidence="5">
    <location>
        <begin position="189"/>
        <end position="210"/>
    </location>
</feature>
<feature type="transmembrane region" description="Helical" evidence="5">
    <location>
        <begin position="21"/>
        <end position="42"/>
    </location>
</feature>
<evidence type="ECO:0000313" key="7">
    <source>
        <dbReference type="EMBL" id="MBL0404137.1"/>
    </source>
</evidence>
<evidence type="ECO:0000313" key="8">
    <source>
        <dbReference type="Proteomes" id="UP000605848"/>
    </source>
</evidence>
<evidence type="ECO:0000256" key="3">
    <source>
        <dbReference type="ARBA" id="ARBA00022989"/>
    </source>
</evidence>
<reference evidence="7" key="1">
    <citation type="submission" date="2021-01" db="EMBL/GenBank/DDBJ databases">
        <title>Microvirga sp.</title>
        <authorList>
            <person name="Kim M.K."/>
        </authorList>
    </citation>
    <scope>NUCLEOTIDE SEQUENCE</scope>
    <source>
        <strain evidence="7">5420S-16</strain>
    </source>
</reference>
<dbReference type="SUPFAM" id="SSF90123">
    <property type="entry name" value="ABC transporter transmembrane region"/>
    <property type="match status" value="1"/>
</dbReference>
<feature type="transmembrane region" description="Helical" evidence="5">
    <location>
        <begin position="160"/>
        <end position="183"/>
    </location>
</feature>
<name>A0A936Z814_9HYPH</name>
<dbReference type="GO" id="GO:0034040">
    <property type="term" value="F:ATPase-coupled lipid transmembrane transporter activity"/>
    <property type="evidence" value="ECO:0007669"/>
    <property type="project" value="TreeGrafter"/>
</dbReference>
<keyword evidence="4 5" id="KW-0472">Membrane</keyword>
<dbReference type="Proteomes" id="UP000605848">
    <property type="component" value="Unassembled WGS sequence"/>
</dbReference>
<evidence type="ECO:0000259" key="6">
    <source>
        <dbReference type="PROSITE" id="PS50929"/>
    </source>
</evidence>
<dbReference type="InterPro" id="IPR011527">
    <property type="entry name" value="ABC1_TM_dom"/>
</dbReference>
<dbReference type="GO" id="GO:0005524">
    <property type="term" value="F:ATP binding"/>
    <property type="evidence" value="ECO:0007669"/>
    <property type="project" value="UniProtKB-KW"/>
</dbReference>
<evidence type="ECO:0000256" key="1">
    <source>
        <dbReference type="ARBA" id="ARBA00004651"/>
    </source>
</evidence>
<accession>A0A936Z814</accession>
<keyword evidence="3 5" id="KW-1133">Transmembrane helix</keyword>
<dbReference type="RefSeq" id="WP_202058501.1">
    <property type="nucleotide sequence ID" value="NZ_JAEQMY010000010.1"/>
</dbReference>
<dbReference type="InterPro" id="IPR027417">
    <property type="entry name" value="P-loop_NTPase"/>
</dbReference>